<evidence type="ECO:0000313" key="3">
    <source>
        <dbReference type="Proteomes" id="UP001180531"/>
    </source>
</evidence>
<reference evidence="2" key="1">
    <citation type="submission" date="2024-05" db="EMBL/GenBank/DDBJ databases">
        <title>30 novel species of actinomycetes from the DSMZ collection.</title>
        <authorList>
            <person name="Nouioui I."/>
        </authorList>
    </citation>
    <scope>NUCLEOTIDE SEQUENCE</scope>
    <source>
        <strain evidence="2">DSM 40473</strain>
    </source>
</reference>
<keyword evidence="3" id="KW-1185">Reference proteome</keyword>
<protein>
    <recommendedName>
        <fullName evidence="4">MarR family transcriptional regulator</fullName>
    </recommendedName>
</protein>
<sequence>MPNEIIRHPRLSSDAVRLLTWALSLPDEGLEPLSKTAKRAGIGKSAFTRAKRELVAEGFVHEWRRQGDGGRWVTEQMISNVPLTAVEAAAARDGRPSVPSPAAGEPNRPAVGRSPKKTEKKNYNPPTPGPAPVVEPEPVADEVPVAAEREGEDLSTSMQSSVCTVPPPLVERGGLALAAIAHVEPRLRLSGRDVAKLAVLAGEWFQRGGGMSDLREALVSGLPEVVHSPGALVCNRLTRKMPTAPTFAELREADRRATAEPRVGGMRECAGEHTQPRLFRPVDAETLCPTCHSDAEAGVAAAINAAVRGGAAVRELLHARRAGVAA</sequence>
<feature type="region of interest" description="Disordered" evidence="1">
    <location>
        <begin position="90"/>
        <end position="138"/>
    </location>
</feature>
<evidence type="ECO:0000313" key="2">
    <source>
        <dbReference type="EMBL" id="MDT0453787.1"/>
    </source>
</evidence>
<dbReference type="EMBL" id="JAVRFI010000036">
    <property type="protein sequence ID" value="MDT0453787.1"/>
    <property type="molecule type" value="Genomic_DNA"/>
</dbReference>
<gene>
    <name evidence="2" type="ORF">RM609_32625</name>
</gene>
<dbReference type="Proteomes" id="UP001180531">
    <property type="component" value="Unassembled WGS sequence"/>
</dbReference>
<organism evidence="2 3">
    <name type="scientific">Streptomyces hesseae</name>
    <dbReference type="NCBI Taxonomy" id="3075519"/>
    <lineage>
        <taxon>Bacteria</taxon>
        <taxon>Bacillati</taxon>
        <taxon>Actinomycetota</taxon>
        <taxon>Actinomycetes</taxon>
        <taxon>Kitasatosporales</taxon>
        <taxon>Streptomycetaceae</taxon>
        <taxon>Streptomyces</taxon>
    </lineage>
</organism>
<comment type="caution">
    <text evidence="2">The sequence shown here is derived from an EMBL/GenBank/DDBJ whole genome shotgun (WGS) entry which is preliminary data.</text>
</comment>
<accession>A0ABU2SY54</accession>
<evidence type="ECO:0000256" key="1">
    <source>
        <dbReference type="SAM" id="MobiDB-lite"/>
    </source>
</evidence>
<feature type="compositionally biased region" description="Pro residues" evidence="1">
    <location>
        <begin position="125"/>
        <end position="135"/>
    </location>
</feature>
<name>A0ABU2SY54_9ACTN</name>
<dbReference type="RefSeq" id="WP_311615984.1">
    <property type="nucleotide sequence ID" value="NZ_JAVRFI010000036.1"/>
</dbReference>
<evidence type="ECO:0008006" key="4">
    <source>
        <dbReference type="Google" id="ProtNLM"/>
    </source>
</evidence>
<proteinExistence type="predicted"/>